<dbReference type="GO" id="GO:0005737">
    <property type="term" value="C:cytoplasm"/>
    <property type="evidence" value="ECO:0007669"/>
    <property type="project" value="TreeGrafter"/>
</dbReference>
<dbReference type="InterPro" id="IPR005111">
    <property type="entry name" value="MoeA_C_domain_IV"/>
</dbReference>
<reference evidence="5" key="1">
    <citation type="submission" date="2022-09" db="EMBL/GenBank/DDBJ databases">
        <title>Characterization of three MwoI isoschizomers from sequenced genome and metagenomes.</title>
        <authorList>
            <person name="Fomenkov A."/>
            <person name="Xu S.Y."/>
            <person name="Roberts R.J."/>
        </authorList>
    </citation>
    <scope>NUCLEOTIDE SEQUENCE</scope>
    <source>
        <strain evidence="5">DSM 2970</strain>
    </source>
</reference>
<dbReference type="GO" id="GO:0006777">
    <property type="term" value="P:Mo-molybdopterin cofactor biosynthetic process"/>
    <property type="evidence" value="ECO:0007669"/>
    <property type="project" value="UniProtKB-KW"/>
</dbReference>
<reference evidence="4 6" key="2">
    <citation type="submission" date="2023-12" db="EMBL/GenBank/DDBJ databases">
        <title>Phenotypic and Genomic Characterization of Methanothermobacter wolfeii Strain BSEL, a CO2-Capturing Archaeon with Minimal Nutrient Requirements.</title>
        <authorList>
            <person name="Ale Enriquez F."/>
            <person name="Ahring B.K."/>
        </authorList>
    </citation>
    <scope>NUCLEOTIDE SEQUENCE [LARGE SCALE GENOMIC DNA]</scope>
    <source>
        <strain evidence="4 6">BSEL-1</strain>
    </source>
</reference>
<evidence type="ECO:0000313" key="4">
    <source>
        <dbReference type="EMBL" id="MEJ8541986.1"/>
    </source>
</evidence>
<dbReference type="EMBL" id="CP104550">
    <property type="protein sequence ID" value="UXH32652.1"/>
    <property type="molecule type" value="Genomic_DNA"/>
</dbReference>
<evidence type="ECO:0000256" key="2">
    <source>
        <dbReference type="ARBA" id="ARBA00023150"/>
    </source>
</evidence>
<feature type="domain" description="MoaB/Mog" evidence="3">
    <location>
        <begin position="184"/>
        <end position="320"/>
    </location>
</feature>
<dbReference type="RefSeq" id="WP_074359592.1">
    <property type="nucleotide sequence ID" value="NZ_CP104550.1"/>
</dbReference>
<gene>
    <name evidence="4" type="primary">glp</name>
    <name evidence="5" type="ORF">N5910_09045</name>
    <name evidence="4" type="ORF">U2150_00520</name>
</gene>
<dbReference type="Gene3D" id="2.40.340.10">
    <property type="entry name" value="MoeA, C-terminal, domain IV"/>
    <property type="match status" value="1"/>
</dbReference>
<dbReference type="CDD" id="cd00887">
    <property type="entry name" value="MoeA"/>
    <property type="match status" value="1"/>
</dbReference>
<comment type="pathway">
    <text evidence="1">Cofactor biosynthesis; molybdopterin biosynthesis.</text>
</comment>
<evidence type="ECO:0000313" key="5">
    <source>
        <dbReference type="EMBL" id="UXH32652.1"/>
    </source>
</evidence>
<evidence type="ECO:0000313" key="6">
    <source>
        <dbReference type="Proteomes" id="UP001369247"/>
    </source>
</evidence>
<dbReference type="EMBL" id="JAXUHJ010000003">
    <property type="protein sequence ID" value="MEJ8541986.1"/>
    <property type="molecule type" value="Genomic_DNA"/>
</dbReference>
<dbReference type="InterPro" id="IPR036425">
    <property type="entry name" value="MoaB/Mog-like_dom_sf"/>
</dbReference>
<dbReference type="SUPFAM" id="SSF63882">
    <property type="entry name" value="MoeA N-terminal region -like"/>
    <property type="match status" value="1"/>
</dbReference>
<dbReference type="Pfam" id="PF03453">
    <property type="entry name" value="MoeA_N"/>
    <property type="match status" value="1"/>
</dbReference>
<sequence length="404" mass="43870">MFLSELLPVKEAFRVIDENQVRMGVEEIDLDDAYHRVLAEDIISRFDSPPFDRSAMDGYAVRAEDTFGSSPENPITLRVVDSIGAGDVSGAETARGEAVRIATGAPIPEGADAVVMEEYTILSGDEIRVIRPVSPGENIAPRGEDIGAGERILKAGTLLRPPEIALAASAGHGRVKVYRKPSVRIIVTGNELVDPSGDLEPGKIPNSNRYTLKALVESAGGVPDVLHCGDDLEGVKDEIRRAADEYDAVITTGGTAISKGDVVVDAVKDLGEVLFHGVAVRPGKPVAFGMVNHKPVFMLSGYPVAAMVQFDVFARYYLMRMQYPEYRHRTVRRTCTGKVASAPGRTEYLRARATDEMVEPVRSRGSGIIRSMVESNAYIFLDENKEGISEGEECDVILFDSMII</sequence>
<evidence type="ECO:0000256" key="1">
    <source>
        <dbReference type="ARBA" id="ARBA00005046"/>
    </source>
</evidence>
<protein>
    <submittedName>
        <fullName evidence="4">Gephyrin-like molybdotransferase Glp</fullName>
    </submittedName>
    <submittedName>
        <fullName evidence="5">Molybdopterin molybdotransferase MoeA</fullName>
    </submittedName>
</protein>
<dbReference type="Pfam" id="PF03454">
    <property type="entry name" value="MoeA_C"/>
    <property type="match status" value="1"/>
</dbReference>
<dbReference type="KEGG" id="mwo:MWSIV6_1750"/>
<dbReference type="PANTHER" id="PTHR10192:SF5">
    <property type="entry name" value="GEPHYRIN"/>
    <property type="match status" value="1"/>
</dbReference>
<dbReference type="NCBIfam" id="TIGR00177">
    <property type="entry name" value="molyb_syn"/>
    <property type="match status" value="1"/>
</dbReference>
<dbReference type="PANTHER" id="PTHR10192">
    <property type="entry name" value="MOLYBDOPTERIN BIOSYNTHESIS PROTEIN"/>
    <property type="match status" value="1"/>
</dbReference>
<dbReference type="Proteomes" id="UP001369247">
    <property type="component" value="Unassembled WGS sequence"/>
</dbReference>
<name>A0A9E7RWD4_METWO</name>
<dbReference type="InterPro" id="IPR036135">
    <property type="entry name" value="MoeA_linker/N_sf"/>
</dbReference>
<dbReference type="AlphaFoldDB" id="A0A9E7RWD4"/>
<keyword evidence="2" id="KW-0501">Molybdenum cofactor biosynthesis</keyword>
<dbReference type="InterPro" id="IPR001453">
    <property type="entry name" value="MoaB/Mog_dom"/>
</dbReference>
<dbReference type="SUPFAM" id="SSF53218">
    <property type="entry name" value="Molybdenum cofactor biosynthesis proteins"/>
    <property type="match status" value="1"/>
</dbReference>
<accession>A0A9E7RWD4</accession>
<dbReference type="GeneID" id="75107395"/>
<organism evidence="5">
    <name type="scientific">Methanothermobacter wolfeii</name>
    <name type="common">Methanobacterium wolfei</name>
    <dbReference type="NCBI Taxonomy" id="145261"/>
    <lineage>
        <taxon>Archaea</taxon>
        <taxon>Methanobacteriati</taxon>
        <taxon>Methanobacteriota</taxon>
        <taxon>Methanomada group</taxon>
        <taxon>Methanobacteria</taxon>
        <taxon>Methanobacteriales</taxon>
        <taxon>Methanobacteriaceae</taxon>
        <taxon>Methanothermobacter</taxon>
    </lineage>
</organism>
<evidence type="ECO:0000259" key="3">
    <source>
        <dbReference type="SMART" id="SM00852"/>
    </source>
</evidence>
<dbReference type="Proteomes" id="UP001065373">
    <property type="component" value="Chromosome"/>
</dbReference>
<dbReference type="SUPFAM" id="SSF63867">
    <property type="entry name" value="MoeA C-terminal domain-like"/>
    <property type="match status" value="1"/>
</dbReference>
<dbReference type="NCBIfam" id="NF045515">
    <property type="entry name" value="Glp_gephyrin"/>
    <property type="match status" value="1"/>
</dbReference>
<dbReference type="Gene3D" id="3.40.980.10">
    <property type="entry name" value="MoaB/Mog-like domain"/>
    <property type="match status" value="1"/>
</dbReference>
<dbReference type="InterPro" id="IPR005110">
    <property type="entry name" value="MoeA_linker/N"/>
</dbReference>
<dbReference type="GO" id="GO:0061599">
    <property type="term" value="F:molybdopterin molybdotransferase activity"/>
    <property type="evidence" value="ECO:0007669"/>
    <property type="project" value="TreeGrafter"/>
</dbReference>
<dbReference type="Gene3D" id="3.90.105.10">
    <property type="entry name" value="Molybdopterin biosynthesis moea protein, domain 2"/>
    <property type="match status" value="1"/>
</dbReference>
<keyword evidence="6" id="KW-1185">Reference proteome</keyword>
<dbReference type="InterPro" id="IPR038987">
    <property type="entry name" value="MoeA-like"/>
</dbReference>
<dbReference type="Gene3D" id="2.170.190.11">
    <property type="entry name" value="Molybdopterin biosynthesis moea protein, domain 3"/>
    <property type="match status" value="1"/>
</dbReference>
<dbReference type="InterPro" id="IPR036688">
    <property type="entry name" value="MoeA_C_domain_IV_sf"/>
</dbReference>
<dbReference type="SMART" id="SM00852">
    <property type="entry name" value="MoCF_biosynth"/>
    <property type="match status" value="1"/>
</dbReference>
<dbReference type="Pfam" id="PF00994">
    <property type="entry name" value="MoCF_biosynth"/>
    <property type="match status" value="1"/>
</dbReference>
<proteinExistence type="predicted"/>
<dbReference type="FunFam" id="2.170.190.11:FF:000001">
    <property type="entry name" value="Molybdopterin molybdenumtransferase"/>
    <property type="match status" value="1"/>
</dbReference>